<protein>
    <submittedName>
        <fullName evidence="1">Uncharacterized protein</fullName>
    </submittedName>
</protein>
<gene>
    <name evidence="1" type="ORF">K8V01_08375</name>
</gene>
<name>A0A921SSM8_9FIRM</name>
<reference evidence="1" key="2">
    <citation type="submission" date="2021-09" db="EMBL/GenBank/DDBJ databases">
        <authorList>
            <person name="Gilroy R."/>
        </authorList>
    </citation>
    <scope>NUCLEOTIDE SEQUENCE</scope>
    <source>
        <strain evidence="1">CHK179-5677</strain>
    </source>
</reference>
<comment type="caution">
    <text evidence="1">The sequence shown here is derived from an EMBL/GenBank/DDBJ whole genome shotgun (WGS) entry which is preliminary data.</text>
</comment>
<evidence type="ECO:0000313" key="2">
    <source>
        <dbReference type="Proteomes" id="UP000760668"/>
    </source>
</evidence>
<accession>A0A921SSM8</accession>
<evidence type="ECO:0000313" key="1">
    <source>
        <dbReference type="EMBL" id="HJG87020.1"/>
    </source>
</evidence>
<sequence length="345" mass="37970">MKKQDRALLTLAGLAAACLLVFWLTRPLEGAAQPAPDALARQLKEEETRMLAGGLIEAESLVQSGAGEATAYYPTLTMPTLPFWYVVQGMNTKSYTEAEYNGTECYRFEGEGLTVYVSRSAFSPGDGWDADRAGFNTTDEVISQQLTDHLNTEITSPYYWCGWRVYRTWGISRVQLAVYRASVGRVGTHRVCLQYSIPSSHGLERREAPLTARPTLGLQFASAEGERRYFDRAELLWTGRMQKDGAELVTLTWQEEGGPLQESPYDALFTGVTLELGGGAAEDRLPSPAEFPLSNAGEGIYAQGCRIESPVVVNEPTDFLQITLGMSGPRTDKKYQVFFSTGAPA</sequence>
<dbReference type="EMBL" id="DYUC01000083">
    <property type="protein sequence ID" value="HJG87020.1"/>
    <property type="molecule type" value="Genomic_DNA"/>
</dbReference>
<dbReference type="AlphaFoldDB" id="A0A921SSM8"/>
<reference evidence="1" key="1">
    <citation type="journal article" date="2021" name="PeerJ">
        <title>Extensive microbial diversity within the chicken gut microbiome revealed by metagenomics and culture.</title>
        <authorList>
            <person name="Gilroy R."/>
            <person name="Ravi A."/>
            <person name="Getino M."/>
            <person name="Pursley I."/>
            <person name="Horton D.L."/>
            <person name="Alikhan N.F."/>
            <person name="Baker D."/>
            <person name="Gharbi K."/>
            <person name="Hall N."/>
            <person name="Watson M."/>
            <person name="Adriaenssens E.M."/>
            <person name="Foster-Nyarko E."/>
            <person name="Jarju S."/>
            <person name="Secka A."/>
            <person name="Antonio M."/>
            <person name="Oren A."/>
            <person name="Chaudhuri R.R."/>
            <person name="La Ragione R."/>
            <person name="Hildebrand F."/>
            <person name="Pallen M.J."/>
        </authorList>
    </citation>
    <scope>NUCLEOTIDE SEQUENCE</scope>
    <source>
        <strain evidence="1">CHK179-5677</strain>
    </source>
</reference>
<dbReference type="Proteomes" id="UP000760668">
    <property type="component" value="Unassembled WGS sequence"/>
</dbReference>
<organism evidence="1 2">
    <name type="scientific">Pseudoflavonifractor capillosus</name>
    <dbReference type="NCBI Taxonomy" id="106588"/>
    <lineage>
        <taxon>Bacteria</taxon>
        <taxon>Bacillati</taxon>
        <taxon>Bacillota</taxon>
        <taxon>Clostridia</taxon>
        <taxon>Eubacteriales</taxon>
        <taxon>Oscillospiraceae</taxon>
        <taxon>Pseudoflavonifractor</taxon>
    </lineage>
</organism>
<dbReference type="RefSeq" id="WP_295369075.1">
    <property type="nucleotide sequence ID" value="NZ_DYUC01000083.1"/>
</dbReference>
<proteinExistence type="predicted"/>
<dbReference type="PROSITE" id="PS51257">
    <property type="entry name" value="PROKAR_LIPOPROTEIN"/>
    <property type="match status" value="1"/>
</dbReference>